<evidence type="ECO:0000313" key="7">
    <source>
        <dbReference type="Proteomes" id="UP000235145"/>
    </source>
</evidence>
<keyword evidence="5" id="KW-0653">Protein transport</keyword>
<organism evidence="6 7">
    <name type="scientific">Lactuca sativa</name>
    <name type="common">Garden lettuce</name>
    <dbReference type="NCBI Taxonomy" id="4236"/>
    <lineage>
        <taxon>Eukaryota</taxon>
        <taxon>Viridiplantae</taxon>
        <taxon>Streptophyta</taxon>
        <taxon>Embryophyta</taxon>
        <taxon>Tracheophyta</taxon>
        <taxon>Spermatophyta</taxon>
        <taxon>Magnoliopsida</taxon>
        <taxon>eudicotyledons</taxon>
        <taxon>Gunneridae</taxon>
        <taxon>Pentapetalae</taxon>
        <taxon>asterids</taxon>
        <taxon>campanulids</taxon>
        <taxon>Asterales</taxon>
        <taxon>Asteraceae</taxon>
        <taxon>Cichorioideae</taxon>
        <taxon>Cichorieae</taxon>
        <taxon>Lactucinae</taxon>
        <taxon>Lactuca</taxon>
    </lineage>
</organism>
<protein>
    <recommendedName>
        <fullName evidence="8">Importin N-terminal domain-containing protein</fullName>
    </recommendedName>
</protein>
<keyword evidence="3" id="KW-0963">Cytoplasm</keyword>
<dbReference type="InterPro" id="IPR011989">
    <property type="entry name" value="ARM-like"/>
</dbReference>
<dbReference type="PANTHER" id="PTHR10527">
    <property type="entry name" value="IMPORTIN BETA"/>
    <property type="match status" value="1"/>
</dbReference>
<keyword evidence="7" id="KW-1185">Reference proteome</keyword>
<keyword evidence="2" id="KW-0813">Transport</keyword>
<comment type="subcellular location">
    <subcellularLocation>
        <location evidence="1">Cytoplasm</location>
    </subcellularLocation>
</comment>
<dbReference type="SUPFAM" id="SSF48371">
    <property type="entry name" value="ARM repeat"/>
    <property type="match status" value="1"/>
</dbReference>
<evidence type="ECO:0008006" key="8">
    <source>
        <dbReference type="Google" id="ProtNLM"/>
    </source>
</evidence>
<name>A0A9R1UXH6_LACSA</name>
<dbReference type="EMBL" id="NBSK02000008">
    <property type="protein sequence ID" value="KAJ0194516.1"/>
    <property type="molecule type" value="Genomic_DNA"/>
</dbReference>
<comment type="caution">
    <text evidence="6">The sequence shown here is derived from an EMBL/GenBank/DDBJ whole genome shotgun (WGS) entry which is preliminary data.</text>
</comment>
<dbReference type="InterPro" id="IPR016024">
    <property type="entry name" value="ARM-type_fold"/>
</dbReference>
<evidence type="ECO:0000256" key="1">
    <source>
        <dbReference type="ARBA" id="ARBA00004496"/>
    </source>
</evidence>
<gene>
    <name evidence="6" type="ORF">LSAT_V11C800390600</name>
</gene>
<sequence>MYEEVSPDVVEEDHVNKILTTVVQGMNASEGSNNVKVAATRALYNALSFTQANFSNDMERDYIMRVVCEATMQTAYECLMSISSKTILSHTRHLQHNTKAVKEDKESVALQAIEFWSSICDEEIDILEDYGGDFTGDSDIPCFYFIKQVLPALVPMLLETLLKQEKDQDQDKSAWNLVMAGGTCIRLVVRTIGDEGATYVFGSVLEGPSPNKLILLVNVALNSMFTALSKDPKNHVKDTTWTLGIIFEFLYGPTMEIQIVTPSNCQQIITILLQSMKDAPNVAEKV</sequence>
<dbReference type="AlphaFoldDB" id="A0A9R1UXH6"/>
<evidence type="ECO:0000256" key="5">
    <source>
        <dbReference type="ARBA" id="ARBA00022927"/>
    </source>
</evidence>
<evidence type="ECO:0000256" key="3">
    <source>
        <dbReference type="ARBA" id="ARBA00022490"/>
    </source>
</evidence>
<evidence type="ECO:0000256" key="4">
    <source>
        <dbReference type="ARBA" id="ARBA00022737"/>
    </source>
</evidence>
<accession>A0A9R1UXH6</accession>
<dbReference type="GO" id="GO:0006606">
    <property type="term" value="P:protein import into nucleus"/>
    <property type="evidence" value="ECO:0007669"/>
    <property type="project" value="InterPro"/>
</dbReference>
<keyword evidence="4" id="KW-0677">Repeat</keyword>
<proteinExistence type="predicted"/>
<reference evidence="6 7" key="1">
    <citation type="journal article" date="2017" name="Nat. Commun.">
        <title>Genome assembly with in vitro proximity ligation data and whole-genome triplication in lettuce.</title>
        <authorList>
            <person name="Reyes-Chin-Wo S."/>
            <person name="Wang Z."/>
            <person name="Yang X."/>
            <person name="Kozik A."/>
            <person name="Arikit S."/>
            <person name="Song C."/>
            <person name="Xia L."/>
            <person name="Froenicke L."/>
            <person name="Lavelle D.O."/>
            <person name="Truco M.J."/>
            <person name="Xia R."/>
            <person name="Zhu S."/>
            <person name="Xu C."/>
            <person name="Xu H."/>
            <person name="Xu X."/>
            <person name="Cox K."/>
            <person name="Korf I."/>
            <person name="Meyers B.C."/>
            <person name="Michelmore R.W."/>
        </authorList>
    </citation>
    <scope>NUCLEOTIDE SEQUENCE [LARGE SCALE GENOMIC DNA]</scope>
    <source>
        <strain evidence="7">cv. Salinas</strain>
        <tissue evidence="6">Seedlings</tissue>
    </source>
</reference>
<dbReference type="Proteomes" id="UP000235145">
    <property type="component" value="Unassembled WGS sequence"/>
</dbReference>
<dbReference type="InterPro" id="IPR040122">
    <property type="entry name" value="Importin_beta"/>
</dbReference>
<dbReference type="Gene3D" id="1.25.10.10">
    <property type="entry name" value="Leucine-rich Repeat Variant"/>
    <property type="match status" value="2"/>
</dbReference>
<evidence type="ECO:0000313" key="6">
    <source>
        <dbReference type="EMBL" id="KAJ0194516.1"/>
    </source>
</evidence>
<evidence type="ECO:0000256" key="2">
    <source>
        <dbReference type="ARBA" id="ARBA00022448"/>
    </source>
</evidence>
<dbReference type="GO" id="GO:0005737">
    <property type="term" value="C:cytoplasm"/>
    <property type="evidence" value="ECO:0007669"/>
    <property type="project" value="UniProtKB-SubCell"/>
</dbReference>